<reference evidence="1" key="1">
    <citation type="journal article" date="2020" name="Stud. Mycol.">
        <title>101 Dothideomycetes genomes: a test case for predicting lifestyles and emergence of pathogens.</title>
        <authorList>
            <person name="Haridas S."/>
            <person name="Albert R."/>
            <person name="Binder M."/>
            <person name="Bloem J."/>
            <person name="Labutti K."/>
            <person name="Salamov A."/>
            <person name="Andreopoulos B."/>
            <person name="Baker S."/>
            <person name="Barry K."/>
            <person name="Bills G."/>
            <person name="Bluhm B."/>
            <person name="Cannon C."/>
            <person name="Castanera R."/>
            <person name="Culley D."/>
            <person name="Daum C."/>
            <person name="Ezra D."/>
            <person name="Gonzalez J."/>
            <person name="Henrissat B."/>
            <person name="Kuo A."/>
            <person name="Liang C."/>
            <person name="Lipzen A."/>
            <person name="Lutzoni F."/>
            <person name="Magnuson J."/>
            <person name="Mondo S."/>
            <person name="Nolan M."/>
            <person name="Ohm R."/>
            <person name="Pangilinan J."/>
            <person name="Park H.-J."/>
            <person name="Ramirez L."/>
            <person name="Alfaro M."/>
            <person name="Sun H."/>
            <person name="Tritt A."/>
            <person name="Yoshinaga Y."/>
            <person name="Zwiers L.-H."/>
            <person name="Turgeon B."/>
            <person name="Goodwin S."/>
            <person name="Spatafora J."/>
            <person name="Crous P."/>
            <person name="Grigoriev I."/>
        </authorList>
    </citation>
    <scope>NUCLEOTIDE SEQUENCE</scope>
    <source>
        <strain evidence="1">SCOH1-5</strain>
    </source>
</reference>
<gene>
    <name evidence="1" type="ORF">CERZMDRAFT_97290</name>
</gene>
<organism evidence="1 2">
    <name type="scientific">Cercospora zeae-maydis SCOH1-5</name>
    <dbReference type="NCBI Taxonomy" id="717836"/>
    <lineage>
        <taxon>Eukaryota</taxon>
        <taxon>Fungi</taxon>
        <taxon>Dikarya</taxon>
        <taxon>Ascomycota</taxon>
        <taxon>Pezizomycotina</taxon>
        <taxon>Dothideomycetes</taxon>
        <taxon>Dothideomycetidae</taxon>
        <taxon>Mycosphaerellales</taxon>
        <taxon>Mycosphaerellaceae</taxon>
        <taxon>Cercospora</taxon>
    </lineage>
</organism>
<proteinExistence type="predicted"/>
<dbReference type="AlphaFoldDB" id="A0A6A6FH96"/>
<keyword evidence="2" id="KW-1185">Reference proteome</keyword>
<evidence type="ECO:0000313" key="2">
    <source>
        <dbReference type="Proteomes" id="UP000799539"/>
    </source>
</evidence>
<protein>
    <submittedName>
        <fullName evidence="1">Uncharacterized protein</fullName>
    </submittedName>
</protein>
<accession>A0A6A6FH96</accession>
<sequence>MLYKHIDKASGTSLDPEIFQAEDVADSDGNQVTVQPVPVIMTPCRATPGKPLYYPTNVANLARILRNRTGVAPIIYKYNPIRSDRDIDNRRRRGEALFEFEWDADG</sequence>
<name>A0A6A6FH96_9PEZI</name>
<dbReference type="Proteomes" id="UP000799539">
    <property type="component" value="Unassembled WGS sequence"/>
</dbReference>
<evidence type="ECO:0000313" key="1">
    <source>
        <dbReference type="EMBL" id="KAF2212792.1"/>
    </source>
</evidence>
<dbReference type="EMBL" id="ML992672">
    <property type="protein sequence ID" value="KAF2212792.1"/>
    <property type="molecule type" value="Genomic_DNA"/>
</dbReference>